<dbReference type="PANTHER" id="PTHR30307">
    <property type="entry name" value="S-ADENOSYLMETHIONINE:TRNA RIBOSYLTRANSFERASE-ISOMERASE"/>
    <property type="match status" value="1"/>
</dbReference>
<sequence>MRLLDESPAVRFEAPRTTYAGGPAERRGTARDGVRLLVADAAAGVVDTRFDRIGDHLSAGDLLVVNDSATLAGALDGVSDRHGAVVAHLATPLDDGTWVVELRRAPDADRSILDARPGDEIDLAAGRTVLRLEAPYPTASSPTGAGNRLWRATWDGDPPARTAHRYGRPIAYGYLDERYPLADHQTVFGHVPGSAEMASAARPFTAELVTRLVARGVLIAPVTLHTGVSSQEAGEAPQPERFVVPVATADLVNLVRARGRRVVAVGTSATRALESAVVDGSPGIVSAASGWTTRVVTPGHPPQVVQGLVTGWHDPGASHLLLVEAVAGEALAQRAYGAATRGGYLWHEFGDSSLLLPALAGAPASGATRGIS</sequence>
<reference evidence="5 6" key="1">
    <citation type="submission" date="2020-07" db="EMBL/GenBank/DDBJ databases">
        <title>Sequencing the genomes of 1000 actinobacteria strains.</title>
        <authorList>
            <person name="Klenk H.-P."/>
        </authorList>
    </citation>
    <scope>NUCLEOTIDE SEQUENCE [LARGE SCALE GENOMIC DNA]</scope>
    <source>
        <strain evidence="5 6">DSM 19082</strain>
    </source>
</reference>
<protein>
    <submittedName>
        <fullName evidence="5">S-adenosylmethionine:tRNA ribosyltransferase-isomerase</fullName>
        <ecNumber evidence="5">2.4.99.17</ecNumber>
    </submittedName>
</protein>
<keyword evidence="2 5" id="KW-0808">Transferase</keyword>
<organism evidence="5 6">
    <name type="scientific">Nocardioides kongjuensis</name>
    <dbReference type="NCBI Taxonomy" id="349522"/>
    <lineage>
        <taxon>Bacteria</taxon>
        <taxon>Bacillati</taxon>
        <taxon>Actinomycetota</taxon>
        <taxon>Actinomycetes</taxon>
        <taxon>Propionibacteriales</taxon>
        <taxon>Nocardioidaceae</taxon>
        <taxon>Nocardioides</taxon>
    </lineage>
</organism>
<dbReference type="Pfam" id="PF02547">
    <property type="entry name" value="Queuosine_synth"/>
    <property type="match status" value="1"/>
</dbReference>
<dbReference type="GO" id="GO:0051075">
    <property type="term" value="F:S-adenosylmethionine:tRNA ribosyltransferase-isomerase activity"/>
    <property type="evidence" value="ECO:0007669"/>
    <property type="project" value="UniProtKB-EC"/>
</dbReference>
<evidence type="ECO:0000256" key="4">
    <source>
        <dbReference type="ARBA" id="ARBA00022785"/>
    </source>
</evidence>
<dbReference type="Gene3D" id="2.40.10.240">
    <property type="entry name" value="QueA-like"/>
    <property type="match status" value="1"/>
</dbReference>
<dbReference type="EMBL" id="JACCBF010000001">
    <property type="protein sequence ID" value="NYD29888.1"/>
    <property type="molecule type" value="Genomic_DNA"/>
</dbReference>
<dbReference type="AlphaFoldDB" id="A0A852RGP6"/>
<dbReference type="InterPro" id="IPR036100">
    <property type="entry name" value="QueA_sf"/>
</dbReference>
<name>A0A852RGP6_9ACTN</name>
<dbReference type="InterPro" id="IPR042118">
    <property type="entry name" value="QueA_dom1"/>
</dbReference>
<dbReference type="RefSeq" id="WP_179726218.1">
    <property type="nucleotide sequence ID" value="NZ_BAABEF010000001.1"/>
</dbReference>
<evidence type="ECO:0000256" key="3">
    <source>
        <dbReference type="ARBA" id="ARBA00022691"/>
    </source>
</evidence>
<keyword evidence="6" id="KW-1185">Reference proteome</keyword>
<dbReference type="Proteomes" id="UP000582231">
    <property type="component" value="Unassembled WGS sequence"/>
</dbReference>
<evidence type="ECO:0000256" key="1">
    <source>
        <dbReference type="ARBA" id="ARBA00022490"/>
    </source>
</evidence>
<dbReference type="SUPFAM" id="SSF111337">
    <property type="entry name" value="QueA-like"/>
    <property type="match status" value="1"/>
</dbReference>
<proteinExistence type="predicted"/>
<keyword evidence="5" id="KW-0413">Isomerase</keyword>
<evidence type="ECO:0000256" key="2">
    <source>
        <dbReference type="ARBA" id="ARBA00022679"/>
    </source>
</evidence>
<dbReference type="Gene3D" id="3.40.1780.10">
    <property type="entry name" value="QueA-like"/>
    <property type="match status" value="1"/>
</dbReference>
<evidence type="ECO:0000313" key="5">
    <source>
        <dbReference type="EMBL" id="NYD29888.1"/>
    </source>
</evidence>
<keyword evidence="5" id="KW-0328">Glycosyltransferase</keyword>
<dbReference type="InterPro" id="IPR003699">
    <property type="entry name" value="QueA"/>
</dbReference>
<accession>A0A852RGP6</accession>
<comment type="caution">
    <text evidence="5">The sequence shown here is derived from an EMBL/GenBank/DDBJ whole genome shotgun (WGS) entry which is preliminary data.</text>
</comment>
<dbReference type="PANTHER" id="PTHR30307:SF0">
    <property type="entry name" value="S-ADENOSYLMETHIONINE:TRNA RIBOSYLTRANSFERASE-ISOMERASE"/>
    <property type="match status" value="1"/>
</dbReference>
<keyword evidence="4" id="KW-0671">Queuosine biosynthesis</keyword>
<keyword evidence="1" id="KW-0963">Cytoplasm</keyword>
<keyword evidence="3" id="KW-0949">S-adenosyl-L-methionine</keyword>
<dbReference type="EC" id="2.4.99.17" evidence="5"/>
<dbReference type="GO" id="GO:0008616">
    <property type="term" value="P:tRNA queuosine(34) biosynthetic process"/>
    <property type="evidence" value="ECO:0007669"/>
    <property type="project" value="UniProtKB-KW"/>
</dbReference>
<evidence type="ECO:0000313" key="6">
    <source>
        <dbReference type="Proteomes" id="UP000582231"/>
    </source>
</evidence>
<gene>
    <name evidence="5" type="ORF">BJ958_001434</name>
</gene>
<dbReference type="InterPro" id="IPR042119">
    <property type="entry name" value="QueA_dom2"/>
</dbReference>